<accession>A0A5J4TVX7</accession>
<organism evidence="2 3">
    <name type="scientific">Streblomastix strix</name>
    <dbReference type="NCBI Taxonomy" id="222440"/>
    <lineage>
        <taxon>Eukaryota</taxon>
        <taxon>Metamonada</taxon>
        <taxon>Preaxostyla</taxon>
        <taxon>Oxymonadida</taxon>
        <taxon>Streblomastigidae</taxon>
        <taxon>Streblomastix</taxon>
    </lineage>
</organism>
<name>A0A5J4TVX7_9EUKA</name>
<comment type="caution">
    <text evidence="2">The sequence shown here is derived from an EMBL/GenBank/DDBJ whole genome shotgun (WGS) entry which is preliminary data.</text>
</comment>
<evidence type="ECO:0000259" key="1">
    <source>
        <dbReference type="Pfam" id="PF03184"/>
    </source>
</evidence>
<evidence type="ECO:0000313" key="3">
    <source>
        <dbReference type="Proteomes" id="UP000324800"/>
    </source>
</evidence>
<feature type="domain" description="DDE-1" evidence="1">
    <location>
        <begin position="103"/>
        <end position="249"/>
    </location>
</feature>
<dbReference type="AlphaFoldDB" id="A0A5J4TVX7"/>
<dbReference type="Gene3D" id="3.30.420.10">
    <property type="entry name" value="Ribonuclease H-like superfamily/Ribonuclease H"/>
    <property type="match status" value="1"/>
</dbReference>
<dbReference type="Pfam" id="PF03184">
    <property type="entry name" value="DDE_1"/>
    <property type="match status" value="1"/>
</dbReference>
<evidence type="ECO:0000313" key="2">
    <source>
        <dbReference type="EMBL" id="KAA6362039.1"/>
    </source>
</evidence>
<dbReference type="Proteomes" id="UP000324800">
    <property type="component" value="Unassembled WGS sequence"/>
</dbReference>
<dbReference type="GO" id="GO:0003676">
    <property type="term" value="F:nucleic acid binding"/>
    <property type="evidence" value="ECO:0007669"/>
    <property type="project" value="InterPro"/>
</dbReference>
<protein>
    <recommendedName>
        <fullName evidence="1">DDE-1 domain-containing protein</fullName>
    </recommendedName>
</protein>
<gene>
    <name evidence="2" type="ORF">EZS28_042434</name>
</gene>
<dbReference type="EMBL" id="SNRW01024730">
    <property type="protein sequence ID" value="KAA6362039.1"/>
    <property type="molecule type" value="Genomic_DNA"/>
</dbReference>
<reference evidence="2 3" key="1">
    <citation type="submission" date="2019-03" db="EMBL/GenBank/DDBJ databases">
        <title>Single cell metagenomics reveals metabolic interactions within the superorganism composed of flagellate Streblomastix strix and complex community of Bacteroidetes bacteria on its surface.</title>
        <authorList>
            <person name="Treitli S.C."/>
            <person name="Kolisko M."/>
            <person name="Husnik F."/>
            <person name="Keeling P."/>
            <person name="Hampl V."/>
        </authorList>
    </citation>
    <scope>NUCLEOTIDE SEQUENCE [LARGE SCALE GENOMIC DNA]</scope>
    <source>
        <strain evidence="2">ST1C</strain>
    </source>
</reference>
<dbReference type="OrthoDB" id="10072016at2759"/>
<sequence>ELHVQVGRAFVESFLRRHYDEVVERWCNPRESGRMEVNRQDCDRYQSDLVNYVAGKQTCAIIAIDESGSQDWPDTKLQLMPVAAGSTNQQLHYMVKRNGNLHTVMPCITLCGDTMPPLVVTKRVTLEAEVHATSLRFNVDVVIVHGLKGYVNSVIIRAWIIDVLIPYVDSLWSAMLGENEEAILLIDNLKTHKKEETLQVLADARIQPVFIPPHSSHAFLVEDLLTFVLLKQKLRKANANSDVRTYEQTISRLVAATEAATTPSRNRSAFRRAAITSELVDGRHVAKIDETEYNARMAELFPGELQQN</sequence>
<dbReference type="InterPro" id="IPR004875">
    <property type="entry name" value="DDE_SF_endonuclease_dom"/>
</dbReference>
<feature type="non-terminal residue" evidence="2">
    <location>
        <position position="1"/>
    </location>
</feature>
<proteinExistence type="predicted"/>
<dbReference type="InterPro" id="IPR036397">
    <property type="entry name" value="RNaseH_sf"/>
</dbReference>